<comment type="subcellular location">
    <subcellularLocation>
        <location evidence="5">Cytoplasm</location>
    </subcellularLocation>
</comment>
<comment type="similarity">
    <text evidence="1 5">Belongs to the EF-Ts family.</text>
</comment>
<dbReference type="CDD" id="cd14275">
    <property type="entry name" value="UBA_EF-Ts"/>
    <property type="match status" value="1"/>
</dbReference>
<dbReference type="GO" id="GO:0003746">
    <property type="term" value="F:translation elongation factor activity"/>
    <property type="evidence" value="ECO:0007669"/>
    <property type="project" value="UniProtKB-UniRule"/>
</dbReference>
<protein>
    <recommendedName>
        <fullName evidence="2 5">Elongation factor Ts</fullName>
        <shortName evidence="5">EF-Ts</shortName>
    </recommendedName>
</protein>
<evidence type="ECO:0000313" key="8">
    <source>
        <dbReference type="Proteomes" id="UP000229674"/>
    </source>
</evidence>
<comment type="caution">
    <text evidence="7">The sequence shown here is derived from an EMBL/GenBank/DDBJ whole genome shotgun (WGS) entry which is preliminary data.</text>
</comment>
<evidence type="ECO:0000259" key="6">
    <source>
        <dbReference type="Pfam" id="PF00889"/>
    </source>
</evidence>
<dbReference type="Pfam" id="PF00889">
    <property type="entry name" value="EF_TS"/>
    <property type="match status" value="1"/>
</dbReference>
<gene>
    <name evidence="5 7" type="primary">tsf</name>
    <name evidence="7" type="ORF">CO020_00285</name>
</gene>
<evidence type="ECO:0000256" key="1">
    <source>
        <dbReference type="ARBA" id="ARBA00005532"/>
    </source>
</evidence>
<dbReference type="InterPro" id="IPR036402">
    <property type="entry name" value="EF-Ts_dimer_sf"/>
</dbReference>
<dbReference type="FunFam" id="3.30.479.20:FF:000003">
    <property type="entry name" value="Elongation factor Ts, mitochondrial"/>
    <property type="match status" value="1"/>
</dbReference>
<dbReference type="InterPro" id="IPR001816">
    <property type="entry name" value="Transl_elong_EFTs/EF1B"/>
</dbReference>
<dbReference type="PROSITE" id="PS01126">
    <property type="entry name" value="EF_TS_1"/>
    <property type="match status" value="1"/>
</dbReference>
<feature type="domain" description="Translation elongation factor EFTs/EF1B dimerisation" evidence="6">
    <location>
        <begin position="70"/>
        <end position="147"/>
    </location>
</feature>
<dbReference type="EMBL" id="PFQX01000013">
    <property type="protein sequence ID" value="PJC65498.1"/>
    <property type="molecule type" value="Genomic_DNA"/>
</dbReference>
<evidence type="ECO:0000256" key="2">
    <source>
        <dbReference type="ARBA" id="ARBA00016956"/>
    </source>
</evidence>
<dbReference type="HAMAP" id="MF_00050">
    <property type="entry name" value="EF_Ts"/>
    <property type="match status" value="1"/>
</dbReference>
<keyword evidence="3 5" id="KW-0251">Elongation factor</keyword>
<name>A0A2M8G1I3_9BACT</name>
<dbReference type="Gene3D" id="3.30.479.20">
    <property type="entry name" value="Elongation factor Ts, dimerisation domain"/>
    <property type="match status" value="1"/>
</dbReference>
<dbReference type="AlphaFoldDB" id="A0A2M8G1I3"/>
<dbReference type="NCBIfam" id="TIGR00116">
    <property type="entry name" value="tsf"/>
    <property type="match status" value="1"/>
</dbReference>
<organism evidence="7 8">
    <name type="scientific">Candidatus Colwellbacteria bacterium CG_4_9_14_0_2_um_filter_50_12</name>
    <dbReference type="NCBI Taxonomy" id="1974538"/>
    <lineage>
        <taxon>Bacteria</taxon>
        <taxon>Candidatus Colwelliibacteriota</taxon>
    </lineage>
</organism>
<dbReference type="InterPro" id="IPR009060">
    <property type="entry name" value="UBA-like_sf"/>
</dbReference>
<evidence type="ECO:0000256" key="5">
    <source>
        <dbReference type="HAMAP-Rule" id="MF_00050"/>
    </source>
</evidence>
<keyword evidence="5" id="KW-0963">Cytoplasm</keyword>
<dbReference type="PANTHER" id="PTHR11741:SF0">
    <property type="entry name" value="ELONGATION FACTOR TS, MITOCHONDRIAL"/>
    <property type="match status" value="1"/>
</dbReference>
<sequence length="148" mass="16425">MVKTGDIQKLREATGAGVMECKRALEDAAGDFPKARELIRERGLVKADKKSERAVNAGIVTSYIHNDRVGVLLELHCETDFVGKSEPFRELAKNLTMQIAAMDPADPEALLTQPFIKDEKTTVEELVKGVIAKVGENIVVERFVRFEI</sequence>
<dbReference type="InterPro" id="IPR018101">
    <property type="entry name" value="Transl_elong_Ts_CS"/>
</dbReference>
<accession>A0A2M8G1I3</accession>
<evidence type="ECO:0000313" key="7">
    <source>
        <dbReference type="EMBL" id="PJC65498.1"/>
    </source>
</evidence>
<proteinExistence type="inferred from homology"/>
<comment type="function">
    <text evidence="5">Associates with the EF-Tu.GDP complex and induces the exchange of GDP to GTP. It remains bound to the aminoacyl-tRNA.EF-Tu.GTP complex up to the GTP hydrolysis stage on the ribosome.</text>
</comment>
<dbReference type="SUPFAM" id="SSF46934">
    <property type="entry name" value="UBA-like"/>
    <property type="match status" value="1"/>
</dbReference>
<dbReference type="Proteomes" id="UP000229674">
    <property type="component" value="Unassembled WGS sequence"/>
</dbReference>
<dbReference type="GO" id="GO:0005737">
    <property type="term" value="C:cytoplasm"/>
    <property type="evidence" value="ECO:0007669"/>
    <property type="project" value="UniProtKB-SubCell"/>
</dbReference>
<evidence type="ECO:0000256" key="3">
    <source>
        <dbReference type="ARBA" id="ARBA00022768"/>
    </source>
</evidence>
<dbReference type="FunFam" id="1.10.8.10:FF:000001">
    <property type="entry name" value="Elongation factor Ts"/>
    <property type="match status" value="1"/>
</dbReference>
<dbReference type="SUPFAM" id="SSF54713">
    <property type="entry name" value="Elongation factor Ts (EF-Ts), dimerisation domain"/>
    <property type="match status" value="1"/>
</dbReference>
<dbReference type="InterPro" id="IPR014039">
    <property type="entry name" value="Transl_elong_EFTs/EF1B_dimer"/>
</dbReference>
<reference evidence="8" key="1">
    <citation type="submission" date="2017-09" db="EMBL/GenBank/DDBJ databases">
        <title>Depth-based differentiation of microbial function through sediment-hosted aquifers and enrichment of novel symbionts in the deep terrestrial subsurface.</title>
        <authorList>
            <person name="Probst A.J."/>
            <person name="Ladd B."/>
            <person name="Jarett J.K."/>
            <person name="Geller-Mcgrath D.E."/>
            <person name="Sieber C.M.K."/>
            <person name="Emerson J.B."/>
            <person name="Anantharaman K."/>
            <person name="Thomas B.C."/>
            <person name="Malmstrom R."/>
            <person name="Stieglmeier M."/>
            <person name="Klingl A."/>
            <person name="Woyke T."/>
            <person name="Ryan C.M."/>
            <person name="Banfield J.F."/>
        </authorList>
    </citation>
    <scope>NUCLEOTIDE SEQUENCE [LARGE SCALE GENOMIC DNA]</scope>
</reference>
<dbReference type="PANTHER" id="PTHR11741">
    <property type="entry name" value="ELONGATION FACTOR TS"/>
    <property type="match status" value="1"/>
</dbReference>
<evidence type="ECO:0000256" key="4">
    <source>
        <dbReference type="ARBA" id="ARBA00022917"/>
    </source>
</evidence>
<keyword evidence="4 5" id="KW-0648">Protein biosynthesis</keyword>
<feature type="region of interest" description="Involved in Mg(2+) ion dislocation from EF-Tu" evidence="5">
    <location>
        <begin position="79"/>
        <end position="82"/>
    </location>
</feature>
<dbReference type="Gene3D" id="1.10.8.10">
    <property type="entry name" value="DNA helicase RuvA subunit, C-terminal domain"/>
    <property type="match status" value="1"/>
</dbReference>